<dbReference type="InParanoid" id="G3Q2E8"/>
<feature type="compositionally biased region" description="Basic and acidic residues" evidence="1">
    <location>
        <begin position="37"/>
        <end position="47"/>
    </location>
</feature>
<proteinExistence type="predicted"/>
<organism evidence="2">
    <name type="scientific">Gasterosteus aculeatus</name>
    <name type="common">Three-spined stickleback</name>
    <dbReference type="NCBI Taxonomy" id="69293"/>
    <lineage>
        <taxon>Eukaryota</taxon>
        <taxon>Metazoa</taxon>
        <taxon>Chordata</taxon>
        <taxon>Craniata</taxon>
        <taxon>Vertebrata</taxon>
        <taxon>Euteleostomi</taxon>
        <taxon>Actinopterygii</taxon>
        <taxon>Neopterygii</taxon>
        <taxon>Teleostei</taxon>
        <taxon>Neoteleostei</taxon>
        <taxon>Acanthomorphata</taxon>
        <taxon>Eupercaria</taxon>
        <taxon>Perciformes</taxon>
        <taxon>Cottioidei</taxon>
        <taxon>Gasterosteales</taxon>
        <taxon>Gasterosteidae</taxon>
        <taxon>Gasterosteus</taxon>
    </lineage>
</organism>
<feature type="region of interest" description="Disordered" evidence="1">
    <location>
        <begin position="1"/>
        <end position="92"/>
    </location>
</feature>
<accession>G3Q2E8</accession>
<sequence length="142" mass="16072">LSAFTCPRSTKTSRTKTRSLSWQSRRAEQRQGVFRGSQDEQNKDKESFVAVKTSRTKTGSLSWQSRRAEQRQGVFRGSQDEQNKDKESFVAVKTSRTKTRSLSWKSSGRVNAEPPSATFNNVFDPFTRTCSNLFPQIPQASG</sequence>
<reference evidence="2" key="1">
    <citation type="submission" date="2006-01" db="EMBL/GenBank/DDBJ databases">
        <authorList>
            <person name="Lindblad-Toh K."/>
            <person name="Mauceli E."/>
            <person name="Grabherr M."/>
            <person name="Chang J.L."/>
            <person name="Lander E.S."/>
        </authorList>
    </citation>
    <scope>NUCLEOTIDE SEQUENCE [LARGE SCALE GENOMIC DNA]</scope>
</reference>
<name>G3Q2E8_GASAC</name>
<feature type="compositionally biased region" description="Polar residues" evidence="1">
    <location>
        <begin position="56"/>
        <end position="65"/>
    </location>
</feature>
<protein>
    <submittedName>
        <fullName evidence="2">Uncharacterized protein</fullName>
    </submittedName>
</protein>
<feature type="compositionally biased region" description="Basic and acidic residues" evidence="1">
    <location>
        <begin position="78"/>
        <end position="88"/>
    </location>
</feature>
<evidence type="ECO:0000313" key="2">
    <source>
        <dbReference type="Ensembl" id="ENSGACP00000024047.1"/>
    </source>
</evidence>
<dbReference type="Ensembl" id="ENSGACT00000024094.1">
    <property type="protein sequence ID" value="ENSGACP00000024047.1"/>
    <property type="gene ID" value="ENSGACG00000018194.1"/>
</dbReference>
<reference evidence="2" key="2">
    <citation type="submission" date="2024-04" db="UniProtKB">
        <authorList>
            <consortium name="Ensembl"/>
        </authorList>
    </citation>
    <scope>IDENTIFICATION</scope>
</reference>
<evidence type="ECO:0000256" key="1">
    <source>
        <dbReference type="SAM" id="MobiDB-lite"/>
    </source>
</evidence>
<dbReference type="AlphaFoldDB" id="G3Q2E8"/>